<keyword evidence="2" id="KW-1185">Reference proteome</keyword>
<dbReference type="EMBL" id="CADEAL010000258">
    <property type="protein sequence ID" value="CAB1417308.1"/>
    <property type="molecule type" value="Genomic_DNA"/>
</dbReference>
<proteinExistence type="predicted"/>
<evidence type="ECO:0000313" key="1">
    <source>
        <dbReference type="EMBL" id="CAB1417308.1"/>
    </source>
</evidence>
<name>A0A9N7TRZ8_PLEPL</name>
<gene>
    <name evidence="1" type="ORF">PLEPLA_LOCUS5110</name>
</gene>
<protein>
    <submittedName>
        <fullName evidence="1">Uncharacterized protein</fullName>
    </submittedName>
</protein>
<dbReference type="Proteomes" id="UP001153269">
    <property type="component" value="Unassembled WGS sequence"/>
</dbReference>
<dbReference type="AlphaFoldDB" id="A0A9N7TRZ8"/>
<accession>A0A9N7TRZ8</accession>
<organism evidence="1 2">
    <name type="scientific">Pleuronectes platessa</name>
    <name type="common">European plaice</name>
    <dbReference type="NCBI Taxonomy" id="8262"/>
    <lineage>
        <taxon>Eukaryota</taxon>
        <taxon>Metazoa</taxon>
        <taxon>Chordata</taxon>
        <taxon>Craniata</taxon>
        <taxon>Vertebrata</taxon>
        <taxon>Euteleostomi</taxon>
        <taxon>Actinopterygii</taxon>
        <taxon>Neopterygii</taxon>
        <taxon>Teleostei</taxon>
        <taxon>Neoteleostei</taxon>
        <taxon>Acanthomorphata</taxon>
        <taxon>Carangaria</taxon>
        <taxon>Pleuronectiformes</taxon>
        <taxon>Pleuronectoidei</taxon>
        <taxon>Pleuronectidae</taxon>
        <taxon>Pleuronectes</taxon>
    </lineage>
</organism>
<comment type="caution">
    <text evidence="1">The sequence shown here is derived from an EMBL/GenBank/DDBJ whole genome shotgun (WGS) entry which is preliminary data.</text>
</comment>
<sequence>MSLQFFLAQETIGEEVVVVGGEEGGGGLPSFGRPEIPQLLRDKRPRRGTASASHRRRWAHGRWNMQDRLERELITGVDPRQAAGGWRKTWSRMCTSCSDSERTHSGAKRGSAAQRRLRSVLKGEFTGKWKFTHCLLTTLPMELVGELV</sequence>
<reference evidence="1" key="1">
    <citation type="submission" date="2020-03" db="EMBL/GenBank/DDBJ databases">
        <authorList>
            <person name="Weist P."/>
        </authorList>
    </citation>
    <scope>NUCLEOTIDE SEQUENCE</scope>
</reference>
<evidence type="ECO:0000313" key="2">
    <source>
        <dbReference type="Proteomes" id="UP001153269"/>
    </source>
</evidence>